<keyword evidence="3" id="KW-0418">Kinase</keyword>
<dbReference type="NCBIfam" id="TIGR00750">
    <property type="entry name" value="lao"/>
    <property type="match status" value="1"/>
</dbReference>
<evidence type="ECO:0000313" key="4">
    <source>
        <dbReference type="Proteomes" id="UP000557717"/>
    </source>
</evidence>
<feature type="region of interest" description="Disordered" evidence="2">
    <location>
        <begin position="1"/>
        <end position="42"/>
    </location>
</feature>
<dbReference type="Gene3D" id="3.40.50.300">
    <property type="entry name" value="P-loop containing nucleotide triphosphate hydrolases"/>
    <property type="match status" value="1"/>
</dbReference>
<feature type="compositionally biased region" description="Low complexity" evidence="2">
    <location>
        <begin position="24"/>
        <end position="37"/>
    </location>
</feature>
<evidence type="ECO:0000256" key="1">
    <source>
        <dbReference type="ARBA" id="ARBA00009625"/>
    </source>
</evidence>
<dbReference type="Gene3D" id="1.20.5.170">
    <property type="match status" value="1"/>
</dbReference>
<dbReference type="GO" id="GO:0003924">
    <property type="term" value="F:GTPase activity"/>
    <property type="evidence" value="ECO:0007669"/>
    <property type="project" value="InterPro"/>
</dbReference>
<dbReference type="GO" id="GO:0016301">
    <property type="term" value="F:kinase activity"/>
    <property type="evidence" value="ECO:0007669"/>
    <property type="project" value="UniProtKB-KW"/>
</dbReference>
<dbReference type="PANTHER" id="PTHR23408">
    <property type="entry name" value="METHYLMALONYL-COA MUTASE"/>
    <property type="match status" value="1"/>
</dbReference>
<reference evidence="3 4" key="1">
    <citation type="submission" date="2020-08" db="EMBL/GenBank/DDBJ databases">
        <title>Genomic Encyclopedia of Type Strains, Phase IV (KMG-IV): sequencing the most valuable type-strain genomes for metagenomic binning, comparative biology and taxonomic classification.</title>
        <authorList>
            <person name="Goeker M."/>
        </authorList>
    </citation>
    <scope>NUCLEOTIDE SEQUENCE [LARGE SCALE GENOMIC DNA]</scope>
    <source>
        <strain evidence="3 4">YC6886</strain>
    </source>
</reference>
<dbReference type="SUPFAM" id="SSF52540">
    <property type="entry name" value="P-loop containing nucleoside triphosphate hydrolases"/>
    <property type="match status" value="1"/>
</dbReference>
<keyword evidence="3" id="KW-0808">Transferase</keyword>
<comment type="caution">
    <text evidence="3">The sequence shown here is derived from an EMBL/GenBank/DDBJ whole genome shotgun (WGS) entry which is preliminary data.</text>
</comment>
<dbReference type="Proteomes" id="UP000557717">
    <property type="component" value="Unassembled WGS sequence"/>
</dbReference>
<dbReference type="EMBL" id="JACHFD010000013">
    <property type="protein sequence ID" value="MBB5352472.1"/>
    <property type="molecule type" value="Genomic_DNA"/>
</dbReference>
<dbReference type="NCBIfam" id="NF006958">
    <property type="entry name" value="PRK09435.1"/>
    <property type="match status" value="1"/>
</dbReference>
<dbReference type="CDD" id="cd03114">
    <property type="entry name" value="MMAA-like"/>
    <property type="match status" value="1"/>
</dbReference>
<dbReference type="InterPro" id="IPR005129">
    <property type="entry name" value="GTPase_ArgK"/>
</dbReference>
<gene>
    <name evidence="3" type="ORF">HNR46_002718</name>
</gene>
<sequence length="378" mass="40390">MNSESKRPEWAPEDDHHGVFASEVRPGVRGGTAVTGAARRRRPPLSAAEAVEGVRAGNRTLLARAITLIESRAAAHRKVAAEILRDCLPWTGNSIRIGITGVPGAGKSTFIERFGLDLCEAGHRVAVLAVDPTSAVSGGSVLGDKTRMEDLSRHPGAFIRPSPAGGTLGGVAARTRETLLLCEAAGYDVILVETVGVGQSEVAVRTMVDFFLLLQIAGAGDELQGIKKGVIEMADAILVNKADGENQIRAEIARGEYARVLHYLSPFTPGWVPQALACSALDGTGVAAVWELIGNFREVLKEKEMWESRRREQNVQWFHSLLKDAVLAQFYESAVAEELPRLETAVAGGRVSVTEAVQSLVDPGATRNREESGYGGLP</sequence>
<name>A0A840V3B5_9BACT</name>
<dbReference type="AlphaFoldDB" id="A0A840V3B5"/>
<feature type="compositionally biased region" description="Basic and acidic residues" evidence="2">
    <location>
        <begin position="1"/>
        <end position="18"/>
    </location>
</feature>
<keyword evidence="4" id="KW-1185">Reference proteome</keyword>
<dbReference type="GO" id="GO:0005737">
    <property type="term" value="C:cytoplasm"/>
    <property type="evidence" value="ECO:0007669"/>
    <property type="project" value="TreeGrafter"/>
</dbReference>
<dbReference type="Gene3D" id="1.10.287.130">
    <property type="match status" value="1"/>
</dbReference>
<organism evidence="3 4">
    <name type="scientific">Haloferula luteola</name>
    <dbReference type="NCBI Taxonomy" id="595692"/>
    <lineage>
        <taxon>Bacteria</taxon>
        <taxon>Pseudomonadati</taxon>
        <taxon>Verrucomicrobiota</taxon>
        <taxon>Verrucomicrobiia</taxon>
        <taxon>Verrucomicrobiales</taxon>
        <taxon>Verrucomicrobiaceae</taxon>
        <taxon>Haloferula</taxon>
    </lineage>
</organism>
<protein>
    <submittedName>
        <fullName evidence="3">LAO/AO transport system kinase</fullName>
        <ecNumber evidence="3">2.7.-.-</ecNumber>
    </submittedName>
</protein>
<evidence type="ECO:0000256" key="2">
    <source>
        <dbReference type="SAM" id="MobiDB-lite"/>
    </source>
</evidence>
<dbReference type="RefSeq" id="WP_184019547.1">
    <property type="nucleotide sequence ID" value="NZ_JACHFD010000013.1"/>
</dbReference>
<proteinExistence type="inferred from homology"/>
<evidence type="ECO:0000313" key="3">
    <source>
        <dbReference type="EMBL" id="MBB5352472.1"/>
    </source>
</evidence>
<dbReference type="EC" id="2.7.-.-" evidence="3"/>
<accession>A0A840V3B5</accession>
<dbReference type="Pfam" id="PF03308">
    <property type="entry name" value="MeaB"/>
    <property type="match status" value="1"/>
</dbReference>
<dbReference type="InterPro" id="IPR027417">
    <property type="entry name" value="P-loop_NTPase"/>
</dbReference>
<comment type="similarity">
    <text evidence="1">Belongs to the SIMIBI class G3E GTPase family. ArgK/MeaB subfamily.</text>
</comment>
<dbReference type="PANTHER" id="PTHR23408:SF3">
    <property type="entry name" value="METHYLMALONIC ACIDURIA TYPE A PROTEIN, MITOCHONDRIAL"/>
    <property type="match status" value="1"/>
</dbReference>
<dbReference type="GO" id="GO:0005525">
    <property type="term" value="F:GTP binding"/>
    <property type="evidence" value="ECO:0007669"/>
    <property type="project" value="InterPro"/>
</dbReference>